<name>A0ABU1V2J1_9GAMM</name>
<dbReference type="InterPro" id="IPR039420">
    <property type="entry name" value="WalR-like"/>
</dbReference>
<dbReference type="SUPFAM" id="SSF46894">
    <property type="entry name" value="C-terminal effector domain of the bipartite response regulators"/>
    <property type="match status" value="1"/>
</dbReference>
<accession>A0ABU1V2J1</accession>
<dbReference type="GO" id="GO:0003677">
    <property type="term" value="F:DNA binding"/>
    <property type="evidence" value="ECO:0007669"/>
    <property type="project" value="UniProtKB-KW"/>
</dbReference>
<evidence type="ECO:0000256" key="1">
    <source>
        <dbReference type="ARBA" id="ARBA00022553"/>
    </source>
</evidence>
<evidence type="ECO:0000256" key="3">
    <source>
        <dbReference type="ARBA" id="ARBA00023125"/>
    </source>
</evidence>
<dbReference type="InterPro" id="IPR001867">
    <property type="entry name" value="OmpR/PhoB-type_DNA-bd"/>
</dbReference>
<dbReference type="InterPro" id="IPR036388">
    <property type="entry name" value="WH-like_DNA-bd_sf"/>
</dbReference>
<evidence type="ECO:0000256" key="4">
    <source>
        <dbReference type="PROSITE-ProRule" id="PRU00169"/>
    </source>
</evidence>
<evidence type="ECO:0000259" key="6">
    <source>
        <dbReference type="PROSITE" id="PS50110"/>
    </source>
</evidence>
<dbReference type="SUPFAM" id="SSF52172">
    <property type="entry name" value="CheY-like"/>
    <property type="match status" value="1"/>
</dbReference>
<protein>
    <submittedName>
        <fullName evidence="8">DNA-binding response OmpR family regulator</fullName>
    </submittedName>
</protein>
<feature type="modified residue" description="4-aspartylphosphate" evidence="4">
    <location>
        <position position="53"/>
    </location>
</feature>
<comment type="caution">
    <text evidence="8">The sequence shown here is derived from an EMBL/GenBank/DDBJ whole genome shotgun (WGS) entry which is preliminary data.</text>
</comment>
<dbReference type="Proteomes" id="UP001253595">
    <property type="component" value="Unassembled WGS sequence"/>
</dbReference>
<dbReference type="Gene3D" id="3.40.50.2300">
    <property type="match status" value="1"/>
</dbReference>
<organism evidence="8 9">
    <name type="scientific">Cellvibrio fibrivorans</name>
    <dbReference type="NCBI Taxonomy" id="126350"/>
    <lineage>
        <taxon>Bacteria</taxon>
        <taxon>Pseudomonadati</taxon>
        <taxon>Pseudomonadota</taxon>
        <taxon>Gammaproteobacteria</taxon>
        <taxon>Cellvibrionales</taxon>
        <taxon>Cellvibrionaceae</taxon>
        <taxon>Cellvibrio</taxon>
    </lineage>
</organism>
<feature type="domain" description="Response regulatory" evidence="6">
    <location>
        <begin position="3"/>
        <end position="118"/>
    </location>
</feature>
<dbReference type="PROSITE" id="PS50110">
    <property type="entry name" value="RESPONSE_REGULATORY"/>
    <property type="match status" value="1"/>
</dbReference>
<keyword evidence="9" id="KW-1185">Reference proteome</keyword>
<feature type="domain" description="OmpR/PhoB-type" evidence="7">
    <location>
        <begin position="123"/>
        <end position="227"/>
    </location>
</feature>
<feature type="DNA-binding region" description="OmpR/PhoB-type" evidence="5">
    <location>
        <begin position="123"/>
        <end position="227"/>
    </location>
</feature>
<dbReference type="InterPro" id="IPR016032">
    <property type="entry name" value="Sig_transdc_resp-reg_C-effctor"/>
</dbReference>
<dbReference type="Pfam" id="PF00072">
    <property type="entry name" value="Response_reg"/>
    <property type="match status" value="1"/>
</dbReference>
<keyword evidence="2" id="KW-0902">Two-component regulatory system</keyword>
<sequence>MLAVAIVEDDKSVAQLVSLWLAPYGYECHCFESSEAFLASNWQAQGISLLLVDWQLPGISGIQLTKQLINEPDCPAIIFVTSFGRADDIAQALHLGADDFVTKPVNKSVLLARIRAVMRRRGKDLNALSPGLEVTLLPSSLEIIIRNGGRCRLSPSQFRTLEFLLRHEGQVVSREVLSEAIWGDVEAGQQGRALDLLISRLRLKLETLPDNPVSIVSHYGLGYACHRSGAH</sequence>
<dbReference type="RefSeq" id="WP_310075220.1">
    <property type="nucleotide sequence ID" value="NZ_JAVDVX010000007.1"/>
</dbReference>
<dbReference type="InterPro" id="IPR001789">
    <property type="entry name" value="Sig_transdc_resp-reg_receiver"/>
</dbReference>
<gene>
    <name evidence="8" type="ORF">J2X05_003709</name>
</gene>
<keyword evidence="3 5" id="KW-0238">DNA-binding</keyword>
<dbReference type="Pfam" id="PF00486">
    <property type="entry name" value="Trans_reg_C"/>
    <property type="match status" value="1"/>
</dbReference>
<evidence type="ECO:0000313" key="8">
    <source>
        <dbReference type="EMBL" id="MDR7091674.1"/>
    </source>
</evidence>
<dbReference type="PANTHER" id="PTHR48111:SF40">
    <property type="entry name" value="PHOSPHATE REGULON TRANSCRIPTIONAL REGULATORY PROTEIN PHOB"/>
    <property type="match status" value="1"/>
</dbReference>
<dbReference type="Gene3D" id="1.10.10.10">
    <property type="entry name" value="Winged helix-like DNA-binding domain superfamily/Winged helix DNA-binding domain"/>
    <property type="match status" value="1"/>
</dbReference>
<dbReference type="CDD" id="cd17574">
    <property type="entry name" value="REC_OmpR"/>
    <property type="match status" value="1"/>
</dbReference>
<dbReference type="SMART" id="SM00862">
    <property type="entry name" value="Trans_reg_C"/>
    <property type="match status" value="1"/>
</dbReference>
<dbReference type="PANTHER" id="PTHR48111">
    <property type="entry name" value="REGULATOR OF RPOS"/>
    <property type="match status" value="1"/>
</dbReference>
<dbReference type="EMBL" id="JAVDVX010000007">
    <property type="protein sequence ID" value="MDR7091674.1"/>
    <property type="molecule type" value="Genomic_DNA"/>
</dbReference>
<evidence type="ECO:0000256" key="2">
    <source>
        <dbReference type="ARBA" id="ARBA00023012"/>
    </source>
</evidence>
<evidence type="ECO:0000259" key="7">
    <source>
        <dbReference type="PROSITE" id="PS51755"/>
    </source>
</evidence>
<dbReference type="SMART" id="SM00448">
    <property type="entry name" value="REC"/>
    <property type="match status" value="1"/>
</dbReference>
<dbReference type="CDD" id="cd00383">
    <property type="entry name" value="trans_reg_C"/>
    <property type="match status" value="1"/>
</dbReference>
<reference evidence="8 9" key="1">
    <citation type="submission" date="2023-07" db="EMBL/GenBank/DDBJ databases">
        <title>Sorghum-associated microbial communities from plants grown in Nebraska, USA.</title>
        <authorList>
            <person name="Schachtman D."/>
        </authorList>
    </citation>
    <scope>NUCLEOTIDE SEQUENCE [LARGE SCALE GENOMIC DNA]</scope>
    <source>
        <strain evidence="8 9">BE190</strain>
    </source>
</reference>
<dbReference type="PROSITE" id="PS51755">
    <property type="entry name" value="OMPR_PHOB"/>
    <property type="match status" value="1"/>
</dbReference>
<evidence type="ECO:0000313" key="9">
    <source>
        <dbReference type="Proteomes" id="UP001253595"/>
    </source>
</evidence>
<keyword evidence="1 4" id="KW-0597">Phosphoprotein</keyword>
<dbReference type="InterPro" id="IPR011006">
    <property type="entry name" value="CheY-like_superfamily"/>
</dbReference>
<proteinExistence type="predicted"/>
<evidence type="ECO:0000256" key="5">
    <source>
        <dbReference type="PROSITE-ProRule" id="PRU01091"/>
    </source>
</evidence>